<dbReference type="GO" id="GO:0050897">
    <property type="term" value="F:cobalt ion binding"/>
    <property type="evidence" value="ECO:0007669"/>
    <property type="project" value="TreeGrafter"/>
</dbReference>
<dbReference type="PANTHER" id="PTHR46494:SF1">
    <property type="entry name" value="CORA FAMILY METAL ION TRANSPORTER (EUROFUNG)"/>
    <property type="match status" value="1"/>
</dbReference>
<gene>
    <name evidence="8 9" type="primary">corA</name>
    <name evidence="9" type="ORF">MRX98_05595</name>
</gene>
<dbReference type="NCBIfam" id="TIGR00383">
    <property type="entry name" value="corA"/>
    <property type="match status" value="1"/>
</dbReference>
<dbReference type="GO" id="GO:0000287">
    <property type="term" value="F:magnesium ion binding"/>
    <property type="evidence" value="ECO:0007669"/>
    <property type="project" value="TreeGrafter"/>
</dbReference>
<dbReference type="Proteomes" id="UP001165427">
    <property type="component" value="Unassembled WGS sequence"/>
</dbReference>
<feature type="transmembrane region" description="Helical" evidence="8">
    <location>
        <begin position="329"/>
        <end position="349"/>
    </location>
</feature>
<proteinExistence type="inferred from homology"/>
<organism evidence="9 10">
    <name type="scientific">Desulfatitalea alkaliphila</name>
    <dbReference type="NCBI Taxonomy" id="2929485"/>
    <lineage>
        <taxon>Bacteria</taxon>
        <taxon>Pseudomonadati</taxon>
        <taxon>Thermodesulfobacteriota</taxon>
        <taxon>Desulfobacteria</taxon>
        <taxon>Desulfobacterales</taxon>
        <taxon>Desulfosarcinaceae</taxon>
        <taxon>Desulfatitalea</taxon>
    </lineage>
</organism>
<feature type="transmembrane region" description="Helical" evidence="8">
    <location>
        <begin position="298"/>
        <end position="317"/>
    </location>
</feature>
<accession>A0AA41UIF7</accession>
<dbReference type="SUPFAM" id="SSF144083">
    <property type="entry name" value="Magnesium transport protein CorA, transmembrane region"/>
    <property type="match status" value="1"/>
</dbReference>
<evidence type="ECO:0000313" key="10">
    <source>
        <dbReference type="Proteomes" id="UP001165427"/>
    </source>
</evidence>
<dbReference type="InterPro" id="IPR045861">
    <property type="entry name" value="CorA_cytoplasmic_dom"/>
</dbReference>
<dbReference type="Gene3D" id="1.20.58.340">
    <property type="entry name" value="Magnesium transport protein CorA, transmembrane region"/>
    <property type="match status" value="2"/>
</dbReference>
<keyword evidence="6 8" id="KW-1133">Transmembrane helix</keyword>
<dbReference type="InterPro" id="IPR045863">
    <property type="entry name" value="CorA_TM1_TM2"/>
</dbReference>
<reference evidence="9" key="1">
    <citation type="submission" date="2022-04" db="EMBL/GenBank/DDBJ databases">
        <title>Desulfatitalea alkaliphila sp. nov., a novel anaerobic sulfate-reducing bacterium isolated from terrestrial mud volcano, Taman Peninsula, Russia.</title>
        <authorList>
            <person name="Khomyakova M.A."/>
            <person name="Merkel A.Y."/>
            <person name="Slobodkin A.I."/>
        </authorList>
    </citation>
    <scope>NUCLEOTIDE SEQUENCE</scope>
    <source>
        <strain evidence="9">M08but</strain>
    </source>
</reference>
<evidence type="ECO:0000256" key="4">
    <source>
        <dbReference type="ARBA" id="ARBA00022475"/>
    </source>
</evidence>
<dbReference type="CDD" id="cd12828">
    <property type="entry name" value="TmCorA-like_1"/>
    <property type="match status" value="1"/>
</dbReference>
<evidence type="ECO:0000313" key="9">
    <source>
        <dbReference type="EMBL" id="MCJ8500039.1"/>
    </source>
</evidence>
<evidence type="ECO:0000256" key="1">
    <source>
        <dbReference type="ARBA" id="ARBA00004651"/>
    </source>
</evidence>
<evidence type="ECO:0000256" key="3">
    <source>
        <dbReference type="ARBA" id="ARBA00022448"/>
    </source>
</evidence>
<dbReference type="Pfam" id="PF01544">
    <property type="entry name" value="CorA"/>
    <property type="match status" value="1"/>
</dbReference>
<dbReference type="SUPFAM" id="SSF143865">
    <property type="entry name" value="CorA soluble domain-like"/>
    <property type="match status" value="1"/>
</dbReference>
<evidence type="ECO:0000256" key="7">
    <source>
        <dbReference type="ARBA" id="ARBA00023136"/>
    </source>
</evidence>
<evidence type="ECO:0000256" key="5">
    <source>
        <dbReference type="ARBA" id="ARBA00022692"/>
    </source>
</evidence>
<keyword evidence="10" id="KW-1185">Reference proteome</keyword>
<comment type="function">
    <text evidence="8">Mediates influx of magnesium ions.</text>
</comment>
<protein>
    <recommendedName>
        <fullName evidence="8">Magnesium transport protein CorA</fullName>
    </recommendedName>
</protein>
<dbReference type="InterPro" id="IPR004488">
    <property type="entry name" value="Mg/Co-transport_prot_CorA"/>
</dbReference>
<dbReference type="GO" id="GO:0005886">
    <property type="term" value="C:plasma membrane"/>
    <property type="evidence" value="ECO:0007669"/>
    <property type="project" value="UniProtKB-SubCell"/>
</dbReference>
<dbReference type="InterPro" id="IPR002523">
    <property type="entry name" value="MgTranspt_CorA/ZnTranspt_ZntB"/>
</dbReference>
<comment type="similarity">
    <text evidence="2 8">Belongs to the CorA metal ion transporter (MIT) (TC 1.A.35) family.</text>
</comment>
<evidence type="ECO:0000256" key="6">
    <source>
        <dbReference type="ARBA" id="ARBA00022989"/>
    </source>
</evidence>
<dbReference type="FunFam" id="1.20.58.340:FF:000012">
    <property type="entry name" value="Magnesium transport protein CorA"/>
    <property type="match status" value="1"/>
</dbReference>
<dbReference type="EMBL" id="JALJRB010000004">
    <property type="protein sequence ID" value="MCJ8500039.1"/>
    <property type="molecule type" value="Genomic_DNA"/>
</dbReference>
<keyword evidence="4 8" id="KW-1003">Cell membrane</keyword>
<dbReference type="Gene3D" id="3.30.460.20">
    <property type="entry name" value="CorA soluble domain-like"/>
    <property type="match status" value="1"/>
</dbReference>
<dbReference type="GO" id="GO:0015095">
    <property type="term" value="F:magnesium ion transmembrane transporter activity"/>
    <property type="evidence" value="ECO:0007669"/>
    <property type="project" value="UniProtKB-UniRule"/>
</dbReference>
<dbReference type="PANTHER" id="PTHR46494">
    <property type="entry name" value="CORA FAMILY METAL ION TRANSPORTER (EUROFUNG)"/>
    <property type="match status" value="1"/>
</dbReference>
<evidence type="ECO:0000256" key="2">
    <source>
        <dbReference type="ARBA" id="ARBA00009765"/>
    </source>
</evidence>
<keyword evidence="7 8" id="KW-0472">Membrane</keyword>
<comment type="subcellular location">
    <subcellularLocation>
        <location evidence="1">Cell membrane</location>
        <topology evidence="1">Multi-pass membrane protein</topology>
    </subcellularLocation>
    <subcellularLocation>
        <location evidence="8">Membrane</location>
        <topology evidence="8">Multi-pass membrane protein</topology>
    </subcellularLocation>
</comment>
<dbReference type="AlphaFoldDB" id="A0AA41UIF7"/>
<name>A0AA41UIF7_9BACT</name>
<keyword evidence="3 8" id="KW-0813">Transport</keyword>
<evidence type="ECO:0000256" key="8">
    <source>
        <dbReference type="RuleBase" id="RU362010"/>
    </source>
</evidence>
<comment type="caution">
    <text evidence="9">The sequence shown here is derived from an EMBL/GenBank/DDBJ whole genome shotgun (WGS) entry which is preliminary data.</text>
</comment>
<dbReference type="GO" id="GO:0015087">
    <property type="term" value="F:cobalt ion transmembrane transporter activity"/>
    <property type="evidence" value="ECO:0007669"/>
    <property type="project" value="UniProtKB-UniRule"/>
</dbReference>
<keyword evidence="8" id="KW-0406">Ion transport</keyword>
<sequence length="355" mass="40456">MAGRYRHSAAAKAGASPGTLVHIGEQKLERVFLTVIDYDADAVTPHQDINMAAALTCCDGPRNTWLNVDGIHDTAVIARIGEHFKIHPLTQEDILHTAQRPKLESFDHYLYIVLPMLRYLPEEARVISEQVSLILTDRVLISFQESTGDVFTPVRERLQKNRGRIRGSGCDYLAYALVDAVVDHYFVILEQIGTRIDELEEQTIDNPKPEILHRLHALKREVIGLRKRIWPLREVIAALARQDSTLIHRETAIFFRDVHDHTIQVMDTIESYRDLLAGVLELHLSTISNRMSEVMKTLTIIATIFIPLTFIAGVYGMNFRVMPELEWRWGYGFALGIMGLTALGLLVYFKKKGWF</sequence>
<keyword evidence="8" id="KW-0460">Magnesium</keyword>
<keyword evidence="5 8" id="KW-0812">Transmembrane</keyword>
<dbReference type="RefSeq" id="WP_246903780.1">
    <property type="nucleotide sequence ID" value="NZ_JALJRB010000004.1"/>
</dbReference>